<name>A0A176QAK7_9MICO</name>
<dbReference type="RefSeq" id="WP_068274723.1">
    <property type="nucleotide sequence ID" value="NZ_LQZG01000003.1"/>
</dbReference>
<dbReference type="PANTHER" id="PTHR48079">
    <property type="entry name" value="PROTEIN YEEZ"/>
    <property type="match status" value="1"/>
</dbReference>
<comment type="caution">
    <text evidence="2">The sequence shown here is derived from an EMBL/GenBank/DDBJ whole genome shotgun (WGS) entry which is preliminary data.</text>
</comment>
<dbReference type="InterPro" id="IPR051783">
    <property type="entry name" value="NAD(P)-dependent_oxidoreduct"/>
</dbReference>
<keyword evidence="3" id="KW-1185">Reference proteome</keyword>
<organism evidence="2 3">
    <name type="scientific">Janibacter melonis</name>
    <dbReference type="NCBI Taxonomy" id="262209"/>
    <lineage>
        <taxon>Bacteria</taxon>
        <taxon>Bacillati</taxon>
        <taxon>Actinomycetota</taxon>
        <taxon>Actinomycetes</taxon>
        <taxon>Micrococcales</taxon>
        <taxon>Intrasporangiaceae</taxon>
        <taxon>Janibacter</taxon>
    </lineage>
</organism>
<dbReference type="Gene3D" id="3.40.50.720">
    <property type="entry name" value="NAD(P)-binding Rossmann-like Domain"/>
    <property type="match status" value="1"/>
</dbReference>
<gene>
    <name evidence="2" type="ORF">AWH69_09680</name>
</gene>
<dbReference type="GO" id="GO:0005737">
    <property type="term" value="C:cytoplasm"/>
    <property type="evidence" value="ECO:0007669"/>
    <property type="project" value="TreeGrafter"/>
</dbReference>
<dbReference type="AlphaFoldDB" id="A0A176QAK7"/>
<dbReference type="Pfam" id="PF01370">
    <property type="entry name" value="Epimerase"/>
    <property type="match status" value="1"/>
</dbReference>
<dbReference type="EMBL" id="LQZG01000003">
    <property type="protein sequence ID" value="OAB86716.1"/>
    <property type="molecule type" value="Genomic_DNA"/>
</dbReference>
<feature type="domain" description="NAD-dependent epimerase/dehydratase" evidence="1">
    <location>
        <begin position="3"/>
        <end position="204"/>
    </location>
</feature>
<dbReference type="Proteomes" id="UP000076976">
    <property type="component" value="Unassembled WGS sequence"/>
</dbReference>
<dbReference type="GO" id="GO:0004029">
    <property type="term" value="F:aldehyde dehydrogenase (NAD+) activity"/>
    <property type="evidence" value="ECO:0007669"/>
    <property type="project" value="TreeGrafter"/>
</dbReference>
<dbReference type="SUPFAM" id="SSF51735">
    <property type="entry name" value="NAD(P)-binding Rossmann-fold domains"/>
    <property type="match status" value="1"/>
</dbReference>
<dbReference type="InterPro" id="IPR001509">
    <property type="entry name" value="Epimerase_deHydtase"/>
</dbReference>
<evidence type="ECO:0000259" key="1">
    <source>
        <dbReference type="Pfam" id="PF01370"/>
    </source>
</evidence>
<accession>A0A176QAK7</accession>
<evidence type="ECO:0000313" key="2">
    <source>
        <dbReference type="EMBL" id="OAB86716.1"/>
    </source>
</evidence>
<dbReference type="STRING" id="262209.AWH69_09680"/>
<proteinExistence type="predicted"/>
<sequence length="330" mass="35462">MRILVLGGTAFLGRAVSRAALARGHEVVCAARGSAPVADGAGLVVVDRDDPDGLAPLRGQRWDAVVDVSRQPGQVRRAVAELTADHWVLVSSANVYARFDHLEQDEDSPLLDPLADHVMPDMSRYGEAKVACEQAVATTASWTAVRAGLICGPGDDSGRLGYYPWRLAHPTGADVLVPPALDHPVAVVDVDDLADWLVTCAQEQVHGALNATGPTHRLGDLLDLAREVAGSDAALRPVPAEVLADAGVEAWAGTPSLPLWVDDPEWRFFSTLDSSRARAAGLVTRPLRQTLARALAHEQTRTTPRACGLTDEQERVLRRRLDHHQEDARA</sequence>
<protein>
    <submittedName>
        <fullName evidence="2">Oxidoreductase</fullName>
    </submittedName>
</protein>
<dbReference type="InterPro" id="IPR036291">
    <property type="entry name" value="NAD(P)-bd_dom_sf"/>
</dbReference>
<evidence type="ECO:0000313" key="3">
    <source>
        <dbReference type="Proteomes" id="UP000076976"/>
    </source>
</evidence>
<reference evidence="2 3" key="1">
    <citation type="submission" date="2016-01" db="EMBL/GenBank/DDBJ databases">
        <title>Janibacter melonis strain CD11_4 genome sequencing and assembly.</title>
        <authorList>
            <person name="Nair G.R."/>
            <person name="Kaur G."/>
            <person name="Chander A.M."/>
            <person name="Mayilraj S."/>
        </authorList>
    </citation>
    <scope>NUCLEOTIDE SEQUENCE [LARGE SCALE GENOMIC DNA]</scope>
    <source>
        <strain evidence="2 3">CD11-4</strain>
    </source>
</reference>
<dbReference type="PANTHER" id="PTHR48079:SF6">
    <property type="entry name" value="NAD(P)-BINDING DOMAIN-CONTAINING PROTEIN-RELATED"/>
    <property type="match status" value="1"/>
</dbReference>